<reference evidence="1 2" key="2">
    <citation type="journal article" date="2012" name="PLoS Pathog.">
        <title>Diverse lifestyles and strategies of plant pathogenesis encoded in the genomes of eighteen Dothideomycetes fungi.</title>
        <authorList>
            <person name="Ohm R.A."/>
            <person name="Feau N."/>
            <person name="Henrissat B."/>
            <person name="Schoch C.L."/>
            <person name="Horwitz B.A."/>
            <person name="Barry K.W."/>
            <person name="Condon B.J."/>
            <person name="Copeland A.C."/>
            <person name="Dhillon B."/>
            <person name="Glaser F."/>
            <person name="Hesse C.N."/>
            <person name="Kosti I."/>
            <person name="LaButti K."/>
            <person name="Lindquist E.A."/>
            <person name="Lucas S."/>
            <person name="Salamov A.A."/>
            <person name="Bradshaw R.E."/>
            <person name="Ciuffetti L."/>
            <person name="Hamelin R.C."/>
            <person name="Kema G.H.J."/>
            <person name="Lawrence C."/>
            <person name="Scott J.A."/>
            <person name="Spatafora J.W."/>
            <person name="Turgeon B.G."/>
            <person name="de Wit P.J.G.M."/>
            <person name="Zhong S."/>
            <person name="Goodwin S.B."/>
            <person name="Grigoriev I.V."/>
        </authorList>
    </citation>
    <scope>NUCLEOTIDE SEQUENCE [LARGE SCALE GENOMIC DNA]</scope>
    <source>
        <strain evidence="2">NZE10 / CBS 128990</strain>
    </source>
</reference>
<dbReference type="OMA" id="TECKPSA"/>
<evidence type="ECO:0000313" key="2">
    <source>
        <dbReference type="Proteomes" id="UP000016933"/>
    </source>
</evidence>
<dbReference type="OrthoDB" id="3650523at2759"/>
<gene>
    <name evidence="1" type="ORF">DOTSEDRAFT_27045</name>
</gene>
<name>N1PII1_DOTSN</name>
<reference evidence="2" key="1">
    <citation type="journal article" date="2012" name="PLoS Genet.">
        <title>The genomes of the fungal plant pathogens Cladosporium fulvum and Dothistroma septosporum reveal adaptation to different hosts and lifestyles but also signatures of common ancestry.</title>
        <authorList>
            <person name="de Wit P.J.G.M."/>
            <person name="van der Burgt A."/>
            <person name="Oekmen B."/>
            <person name="Stergiopoulos I."/>
            <person name="Abd-Elsalam K.A."/>
            <person name="Aerts A.L."/>
            <person name="Bahkali A.H."/>
            <person name="Beenen H.G."/>
            <person name="Chettri P."/>
            <person name="Cox M.P."/>
            <person name="Datema E."/>
            <person name="de Vries R.P."/>
            <person name="Dhillon B."/>
            <person name="Ganley A.R."/>
            <person name="Griffiths S.A."/>
            <person name="Guo Y."/>
            <person name="Hamelin R.C."/>
            <person name="Henrissat B."/>
            <person name="Kabir M.S."/>
            <person name="Jashni M.K."/>
            <person name="Kema G."/>
            <person name="Klaubauf S."/>
            <person name="Lapidus A."/>
            <person name="Levasseur A."/>
            <person name="Lindquist E."/>
            <person name="Mehrabi R."/>
            <person name="Ohm R.A."/>
            <person name="Owen T.J."/>
            <person name="Salamov A."/>
            <person name="Schwelm A."/>
            <person name="Schijlen E."/>
            <person name="Sun H."/>
            <person name="van den Burg H.A."/>
            <person name="van Ham R.C.H.J."/>
            <person name="Zhang S."/>
            <person name="Goodwin S.B."/>
            <person name="Grigoriev I.V."/>
            <person name="Collemare J."/>
            <person name="Bradshaw R.E."/>
        </authorList>
    </citation>
    <scope>NUCLEOTIDE SEQUENCE [LARGE SCALE GENOMIC DNA]</scope>
    <source>
        <strain evidence="2">NZE10 / CBS 128990</strain>
    </source>
</reference>
<proteinExistence type="predicted"/>
<dbReference type="Proteomes" id="UP000016933">
    <property type="component" value="Unassembled WGS sequence"/>
</dbReference>
<protein>
    <recommendedName>
        <fullName evidence="3">BTB domain-containing protein</fullName>
    </recommendedName>
</protein>
<dbReference type="HOGENOM" id="CLU_054243_0_0_1"/>
<sequence length="321" mass="35397">MTAAQGDIAPGGDVILIVGDDKKRLQVSSTMLFATSSVFKALLGPHFREGQQPRSAAMPVEVALPDDDFMADAWLCALVHHKPAAELEENRDVRHMLAFAIVVDKYDSIGALRLQSRALMMRFTECKPSADHSDVTMLEALAAAYLLGDLRSFRKISANLIAHTTGQVGDLRKLKGAVPMLPDGVLFAMEEKRDAARDVLVNQMMRIARCRYNKSLYDYYGFLSKLATKLGAPYWPPFVRGQDHTTLEYAVQVLRSFGDCVRSCGLCSSIDARRLSTISAGSLLDIANMVASSCRGLCLQCVLENEQDLTTKCKEHVQAYE</sequence>
<dbReference type="InterPro" id="IPR011333">
    <property type="entry name" value="SKP1/BTB/POZ_sf"/>
</dbReference>
<dbReference type="STRING" id="675120.N1PII1"/>
<evidence type="ECO:0000313" key="1">
    <source>
        <dbReference type="EMBL" id="EME41939.1"/>
    </source>
</evidence>
<evidence type="ECO:0008006" key="3">
    <source>
        <dbReference type="Google" id="ProtNLM"/>
    </source>
</evidence>
<dbReference type="AlphaFoldDB" id="N1PII1"/>
<keyword evidence="2" id="KW-1185">Reference proteome</keyword>
<dbReference type="EMBL" id="KB446542">
    <property type="protein sequence ID" value="EME41939.1"/>
    <property type="molecule type" value="Genomic_DNA"/>
</dbReference>
<dbReference type="eggNOG" id="ENOG502SMAU">
    <property type="taxonomic scope" value="Eukaryota"/>
</dbReference>
<organism evidence="1 2">
    <name type="scientific">Dothistroma septosporum (strain NZE10 / CBS 128990)</name>
    <name type="common">Red band needle blight fungus</name>
    <name type="synonym">Mycosphaerella pini</name>
    <dbReference type="NCBI Taxonomy" id="675120"/>
    <lineage>
        <taxon>Eukaryota</taxon>
        <taxon>Fungi</taxon>
        <taxon>Dikarya</taxon>
        <taxon>Ascomycota</taxon>
        <taxon>Pezizomycotina</taxon>
        <taxon>Dothideomycetes</taxon>
        <taxon>Dothideomycetidae</taxon>
        <taxon>Mycosphaerellales</taxon>
        <taxon>Mycosphaerellaceae</taxon>
        <taxon>Dothistroma</taxon>
    </lineage>
</organism>
<accession>N1PII1</accession>
<dbReference type="Gene3D" id="3.30.710.10">
    <property type="entry name" value="Potassium Channel Kv1.1, Chain A"/>
    <property type="match status" value="1"/>
</dbReference>